<dbReference type="Pfam" id="PF00353">
    <property type="entry name" value="HemolysinCabind"/>
    <property type="match status" value="2"/>
</dbReference>
<dbReference type="RefSeq" id="WP_133218822.1">
    <property type="nucleotide sequence ID" value="NZ_NRSG01000012.1"/>
</dbReference>
<dbReference type="EMBL" id="NRSG01000012">
    <property type="protein sequence ID" value="MBK1657234.1"/>
    <property type="molecule type" value="Genomic_DNA"/>
</dbReference>
<accession>A0ABS1CS85</accession>
<evidence type="ECO:0000313" key="1">
    <source>
        <dbReference type="EMBL" id="MBK1657234.1"/>
    </source>
</evidence>
<dbReference type="Gene3D" id="2.150.10.10">
    <property type="entry name" value="Serralysin-like metalloprotease, C-terminal"/>
    <property type="match status" value="1"/>
</dbReference>
<sequence>MVLSLLVDSEFYFREYPQAATSGLTAAEHYASQGWKVGNDPNPLFSTSFYLAQNPDVAAAGIDPLQHYLDWGAQEGRSPSPLFDGAFYLAHNPDVAAAGVNPLLHYLTSGAREGRDPNPFFSAHDYLAANPDVAAAGVDPLQHYLRWGAQEGRNPSPAFDTAFYLAANPDVAAAGINPLLHFLEYGQGEGREPHPPTFTVDLVGGVVRFGGTATGPILLTVLGDDAQFAREGRDATLLHYASAGTLDLGAADLEARAADLSGKVVLGTGAVTARALHAADDLSGLAPGLLVTAHVAEDLDASGQAGLGPVDHFVVADGAVLTLSVAQAAPVTISGAHALQDSIGHLVAPGAASVLADAVAVTVTDAASLSDLAMLSAATPGVVTCTAVADTASALLANAGGFVQDGTDVTVTDAATVAQLAAIDALNGGGALTYAAISDIGAHLFAGGTPVGAVMPGVEVTVEDTVTIPDLVALDAANGIAAVHAATIADTWQNLLADDAAPWRDDAVTLRLLDDDLGQVTVGQVQGLLHQANLQDSHGDALDIAALTFTLRDTADNLAAASPEVAAILGQASAVEAITAALVWQAGLIHAGNAAAVYDIADSGGNIAAGDAAVVTAAVDLWATAPVDASLAPAILARDGSAGDVHYDIADSYEGVVGMDAAARAAATDIRVFGHAGWPPALTTTEAETVLGFTHQGRTEIDAIQGTAAQLNSFVDAHPESAGDTGVSYRFSVQDTASGIMAAMGGGTPAELAFAAGNADPALGGSHHASEIVVIGRFGVADAMTFWDNLEPIYGDAATLGASTRYGVLGDVADFTNAAAAHGSLAWADQIHLGGSAAAVHAAQTGLDPAHADIFGLLAWRNDTGDTMTVTASPGSQTIYGTMGRNNLSLGDGDDTAWTNLSDDVIDAGTGRDVVFAGAGSDFIRGGADADTLFGGDGKDTILGADVSEATDYASARYLGTAILVGGGDGDLMSGSAEFDNFIYEGTSRAGLIRESGTGQSARDYITDFSLGDRITFQGVAPGKVQFLGNGSAKATDTDPGMLALSIRYEKDLHVLNWNGDGLVTATRVLIDIADSSGHFDGAADMHIILQGAGLDVNWDNEALFYGG</sequence>
<dbReference type="InterPro" id="IPR011049">
    <property type="entry name" value="Serralysin-like_metalloprot_C"/>
</dbReference>
<organism evidence="1 2">
    <name type="scientific">Paracraurococcus ruber</name>
    <dbReference type="NCBI Taxonomy" id="77675"/>
    <lineage>
        <taxon>Bacteria</taxon>
        <taxon>Pseudomonadati</taxon>
        <taxon>Pseudomonadota</taxon>
        <taxon>Alphaproteobacteria</taxon>
        <taxon>Acetobacterales</taxon>
        <taxon>Roseomonadaceae</taxon>
        <taxon>Paracraurococcus</taxon>
    </lineage>
</organism>
<dbReference type="Proteomes" id="UP000697995">
    <property type="component" value="Unassembled WGS sequence"/>
</dbReference>
<protein>
    <recommendedName>
        <fullName evidence="3">Calcium-binding protein</fullName>
    </recommendedName>
</protein>
<evidence type="ECO:0008006" key="3">
    <source>
        <dbReference type="Google" id="ProtNLM"/>
    </source>
</evidence>
<name>A0ABS1CS85_9PROT</name>
<proteinExistence type="predicted"/>
<evidence type="ECO:0000313" key="2">
    <source>
        <dbReference type="Proteomes" id="UP000697995"/>
    </source>
</evidence>
<gene>
    <name evidence="1" type="ORF">CKO45_03195</name>
</gene>
<keyword evidence="2" id="KW-1185">Reference proteome</keyword>
<dbReference type="SUPFAM" id="SSF51120">
    <property type="entry name" value="beta-Roll"/>
    <property type="match status" value="1"/>
</dbReference>
<reference evidence="1 2" key="1">
    <citation type="journal article" date="2020" name="Microorganisms">
        <title>Osmotic Adaptation and Compatible Solute Biosynthesis of Phototrophic Bacteria as Revealed from Genome Analyses.</title>
        <authorList>
            <person name="Imhoff J.F."/>
            <person name="Rahn T."/>
            <person name="Kunzel S."/>
            <person name="Keller A."/>
            <person name="Neulinger S.C."/>
        </authorList>
    </citation>
    <scope>NUCLEOTIDE SEQUENCE [LARGE SCALE GENOMIC DNA]</scope>
    <source>
        <strain evidence="1 2">DSM 15382</strain>
    </source>
</reference>
<comment type="caution">
    <text evidence="1">The sequence shown here is derived from an EMBL/GenBank/DDBJ whole genome shotgun (WGS) entry which is preliminary data.</text>
</comment>
<dbReference type="InterPro" id="IPR001343">
    <property type="entry name" value="Hemolysn_Ca-bd"/>
</dbReference>